<reference evidence="2 3" key="1">
    <citation type="journal article" date="2009" name="Genome Biol.">
        <title>Community-wide analysis of microbial genome sequence signatures.</title>
        <authorList>
            <person name="Dick G.J."/>
            <person name="Andersson A.F."/>
            <person name="Baker B.J."/>
            <person name="Simmons S.L."/>
            <person name="Thomas B.C."/>
            <person name="Yelton A.P."/>
            <person name="Banfield J.F."/>
        </authorList>
    </citation>
    <scope>NUCLEOTIDE SEQUENCE [LARGE SCALE GENOMIC DNA]</scope>
    <source>
        <strain evidence="2">ARMAN-2</strain>
    </source>
</reference>
<feature type="transmembrane region" description="Helical" evidence="1">
    <location>
        <begin position="32"/>
        <end position="49"/>
    </location>
</feature>
<proteinExistence type="predicted"/>
<feature type="transmembrane region" description="Helical" evidence="1">
    <location>
        <begin position="170"/>
        <end position="192"/>
    </location>
</feature>
<sequence>MKANKNFKAAWLSAMFALGAAALVLALARDLWTAAALAAAYALGYILAIRPKLGIAVREERDAYEFLRSLIGNSAYYKSTITAIKISLNPRFVFYRGLSDAVSKYEMYNGIDHEIRFETGSALLRSTLEIANASLASGISMSKPLASLEESYRSMSAHSRRMRATLGNTLSITALSSAVFLPAFAGISINILRFTGASGYPASVLFYATATYIILVNYISFAFSRGKERLPGVFKAVLLSIFGVISMDAAALMAANIIGV</sequence>
<dbReference type="Proteomes" id="UP000332487">
    <property type="component" value="Unassembled WGS sequence"/>
</dbReference>
<organism evidence="2 3">
    <name type="scientific">Candidatus Micrarchaeum acidiphilum ARMAN-2</name>
    <dbReference type="NCBI Taxonomy" id="425595"/>
    <lineage>
        <taxon>Archaea</taxon>
        <taxon>Candidatus Micrarchaeota</taxon>
        <taxon>Candidatus Micrarchaeia</taxon>
        <taxon>Candidatus Micrarchaeales</taxon>
        <taxon>Candidatus Micrarchaeaceae</taxon>
        <taxon>Candidatus Micrarchaeum</taxon>
    </lineage>
</organism>
<keyword evidence="1" id="KW-0472">Membrane</keyword>
<accession>C7DHH4</accession>
<keyword evidence="3" id="KW-1185">Reference proteome</keyword>
<feature type="transmembrane region" description="Helical" evidence="1">
    <location>
        <begin position="204"/>
        <end position="224"/>
    </location>
</feature>
<name>C7DHH4_MICA2</name>
<keyword evidence="1" id="KW-1133">Transmembrane helix</keyword>
<evidence type="ECO:0000256" key="1">
    <source>
        <dbReference type="SAM" id="Phobius"/>
    </source>
</evidence>
<feature type="transmembrane region" description="Helical" evidence="1">
    <location>
        <begin position="236"/>
        <end position="258"/>
    </location>
</feature>
<gene>
    <name evidence="2" type="ORF">UNLARM2_0518</name>
</gene>
<keyword evidence="1" id="KW-0812">Transmembrane</keyword>
<protein>
    <submittedName>
        <fullName evidence="2">Uncharacterized protein</fullName>
    </submittedName>
</protein>
<reference evidence="2 3" key="2">
    <citation type="journal article" date="2010" name="Proc. Natl. Acad. Sci. U.S.A.">
        <title>Enigmatic, ultrasmall, uncultivated Archaea.</title>
        <authorList>
            <person name="Baker B.J."/>
            <person name="Comolli L.R."/>
            <person name="Dick G.J."/>
            <person name="Hauser L.J."/>
            <person name="Hyatt D."/>
            <person name="Dill B.D."/>
            <person name="Land M.L."/>
            <person name="Verberkmoes N.C."/>
            <person name="Hettich R.L."/>
            <person name="Banfield J.F."/>
        </authorList>
    </citation>
    <scope>NUCLEOTIDE SEQUENCE [LARGE SCALE GENOMIC DNA]</scope>
    <source>
        <strain evidence="2">ARMAN-2</strain>
    </source>
</reference>
<evidence type="ECO:0000313" key="2">
    <source>
        <dbReference type="EMBL" id="EET90076.1"/>
    </source>
</evidence>
<dbReference type="EMBL" id="GG697240">
    <property type="protein sequence ID" value="EET90076.1"/>
    <property type="molecule type" value="Genomic_DNA"/>
</dbReference>
<dbReference type="AlphaFoldDB" id="C7DHH4"/>
<evidence type="ECO:0000313" key="3">
    <source>
        <dbReference type="Proteomes" id="UP000332487"/>
    </source>
</evidence>